<dbReference type="InterPro" id="IPR050832">
    <property type="entry name" value="Bact_Acetyltransf"/>
</dbReference>
<dbReference type="EMBL" id="JAUSUZ010000001">
    <property type="protein sequence ID" value="MDQ0367056.1"/>
    <property type="molecule type" value="Genomic_DNA"/>
</dbReference>
<sequence length="302" mass="31839">MTIRPAHPDDAPALVALRRIVFPYLVRGEAATRRTLVSPPPGSSMASFVAVSPAGEIVGFAAAFRNTSTTSRHAGQISLLHVHPSFRGRGYGSALLRASIEHLRAAGLRDLRGYVLPSSLPFATARGFTAGREMRYSALDLTAPLPAAPEPPPGYTLAPVSALPARALYTAEVAGAADEPSDVAPDALTFENWRYDVWEDPGLDKDVSFVVLAPGGEVASLSLLQRDGDRCWSDMTATLPAHRGRGLARLAKTVALSHAAATGATTAYTSNDVSNAPMLAINTRLGYRPTASTWSALTTLPA</sequence>
<dbReference type="SUPFAM" id="SSF55729">
    <property type="entry name" value="Acyl-CoA N-acyltransferases (Nat)"/>
    <property type="match status" value="2"/>
</dbReference>
<dbReference type="GO" id="GO:0016747">
    <property type="term" value="F:acyltransferase activity, transferring groups other than amino-acyl groups"/>
    <property type="evidence" value="ECO:0007669"/>
    <property type="project" value="InterPro"/>
</dbReference>
<gene>
    <name evidence="4" type="ORF">J2S42_003725</name>
</gene>
<proteinExistence type="predicted"/>
<accession>A0AAE3W062</accession>
<dbReference type="Gene3D" id="3.40.630.30">
    <property type="match status" value="1"/>
</dbReference>
<name>A0AAE3W062_9ACTN</name>
<dbReference type="PANTHER" id="PTHR43877:SF1">
    <property type="entry name" value="ACETYLTRANSFERASE"/>
    <property type="match status" value="1"/>
</dbReference>
<evidence type="ECO:0000256" key="2">
    <source>
        <dbReference type="ARBA" id="ARBA00023315"/>
    </source>
</evidence>
<dbReference type="AlphaFoldDB" id="A0AAE3W062"/>
<dbReference type="PROSITE" id="PS51186">
    <property type="entry name" value="GNAT"/>
    <property type="match status" value="2"/>
</dbReference>
<keyword evidence="1" id="KW-0808">Transferase</keyword>
<evidence type="ECO:0000256" key="1">
    <source>
        <dbReference type="ARBA" id="ARBA00022679"/>
    </source>
</evidence>
<feature type="domain" description="N-acetyltransferase" evidence="3">
    <location>
        <begin position="1"/>
        <end position="146"/>
    </location>
</feature>
<protein>
    <submittedName>
        <fullName evidence="4">GNAT superfamily N-acetyltransferase</fullName>
    </submittedName>
</protein>
<dbReference type="CDD" id="cd04301">
    <property type="entry name" value="NAT_SF"/>
    <property type="match status" value="1"/>
</dbReference>
<evidence type="ECO:0000313" key="4">
    <source>
        <dbReference type="EMBL" id="MDQ0367056.1"/>
    </source>
</evidence>
<dbReference type="InterPro" id="IPR016181">
    <property type="entry name" value="Acyl_CoA_acyltransferase"/>
</dbReference>
<evidence type="ECO:0000259" key="3">
    <source>
        <dbReference type="PROSITE" id="PS51186"/>
    </source>
</evidence>
<dbReference type="PANTHER" id="PTHR43877">
    <property type="entry name" value="AMINOALKYLPHOSPHONATE N-ACETYLTRANSFERASE-RELATED-RELATED"/>
    <property type="match status" value="1"/>
</dbReference>
<evidence type="ECO:0000313" key="5">
    <source>
        <dbReference type="Proteomes" id="UP001240236"/>
    </source>
</evidence>
<keyword evidence="5" id="KW-1185">Reference proteome</keyword>
<organism evidence="4 5">
    <name type="scientific">Catenuloplanes indicus</name>
    <dbReference type="NCBI Taxonomy" id="137267"/>
    <lineage>
        <taxon>Bacteria</taxon>
        <taxon>Bacillati</taxon>
        <taxon>Actinomycetota</taxon>
        <taxon>Actinomycetes</taxon>
        <taxon>Micromonosporales</taxon>
        <taxon>Micromonosporaceae</taxon>
        <taxon>Catenuloplanes</taxon>
    </lineage>
</organism>
<comment type="caution">
    <text evidence="4">The sequence shown here is derived from an EMBL/GenBank/DDBJ whole genome shotgun (WGS) entry which is preliminary data.</text>
</comment>
<reference evidence="4 5" key="1">
    <citation type="submission" date="2023-07" db="EMBL/GenBank/DDBJ databases">
        <title>Sequencing the genomes of 1000 actinobacteria strains.</title>
        <authorList>
            <person name="Klenk H.-P."/>
        </authorList>
    </citation>
    <scope>NUCLEOTIDE SEQUENCE [LARGE SCALE GENOMIC DNA]</scope>
    <source>
        <strain evidence="4 5">DSM 44709</strain>
    </source>
</reference>
<dbReference type="RefSeq" id="WP_307240851.1">
    <property type="nucleotide sequence ID" value="NZ_JAUSUZ010000001.1"/>
</dbReference>
<keyword evidence="2" id="KW-0012">Acyltransferase</keyword>
<dbReference type="Proteomes" id="UP001240236">
    <property type="component" value="Unassembled WGS sequence"/>
</dbReference>
<feature type="domain" description="N-acetyltransferase" evidence="3">
    <location>
        <begin position="163"/>
        <end position="302"/>
    </location>
</feature>
<dbReference type="Pfam" id="PF00583">
    <property type="entry name" value="Acetyltransf_1"/>
    <property type="match status" value="2"/>
</dbReference>
<dbReference type="InterPro" id="IPR000182">
    <property type="entry name" value="GNAT_dom"/>
</dbReference>